<dbReference type="InterPro" id="IPR036388">
    <property type="entry name" value="WH-like_DNA-bd_sf"/>
</dbReference>
<dbReference type="EMBL" id="JBHUFV010000033">
    <property type="protein sequence ID" value="MFD1933951.1"/>
    <property type="molecule type" value="Genomic_DNA"/>
</dbReference>
<sequence length="298" mass="31796">MERPELDLRQLHAFLVLAEELHFGRAAERLGVAQPPFSQQIRRLEERVGHPLFDRAARELTAAGARLLPAARLALEEVAGGLEAARRAGRGEAGRLRVGFAASLALTVVPGVIAAFARERPGVRVEMRELTTSRQLQALRGEEIDVGLLRETEEAEGLEVVPLLAEEVVAVLPSAHRLASRRRVEVADLAGEPFVFFPREHGAGFHDRLLAPARAAGFEPRVTQRAVEWQTVAGLVAAGLGVSLAPAGVSAVRPAGVVYRPLKGAPTTTVALAWRHGTGDPLVSAFAHLAVAVGKALS</sequence>
<evidence type="ECO:0000259" key="6">
    <source>
        <dbReference type="PROSITE" id="PS50931"/>
    </source>
</evidence>
<accession>A0ABW4SXF8</accession>
<evidence type="ECO:0000256" key="3">
    <source>
        <dbReference type="ARBA" id="ARBA00023125"/>
    </source>
</evidence>
<proteinExistence type="inferred from homology"/>
<dbReference type="Gene3D" id="1.10.10.10">
    <property type="entry name" value="Winged helix-like DNA-binding domain superfamily/Winged helix DNA-binding domain"/>
    <property type="match status" value="1"/>
</dbReference>
<dbReference type="PANTHER" id="PTHR30346:SF28">
    <property type="entry name" value="HTH-TYPE TRANSCRIPTIONAL REGULATOR CYNR"/>
    <property type="match status" value="1"/>
</dbReference>
<dbReference type="PANTHER" id="PTHR30346">
    <property type="entry name" value="TRANSCRIPTIONAL DUAL REGULATOR HCAR-RELATED"/>
    <property type="match status" value="1"/>
</dbReference>
<feature type="transmembrane region" description="Helical" evidence="5">
    <location>
        <begin position="96"/>
        <end position="117"/>
    </location>
</feature>
<dbReference type="InterPro" id="IPR000847">
    <property type="entry name" value="LysR_HTH_N"/>
</dbReference>
<dbReference type="RefSeq" id="WP_379573999.1">
    <property type="nucleotide sequence ID" value="NZ_JBHUFV010000033.1"/>
</dbReference>
<name>A0ABW4SXF8_9ACTN</name>
<keyword evidence="4" id="KW-0804">Transcription</keyword>
<dbReference type="SUPFAM" id="SSF46785">
    <property type="entry name" value="Winged helix' DNA-binding domain"/>
    <property type="match status" value="1"/>
</dbReference>
<organism evidence="7 8">
    <name type="scientific">Nonomuraea mangrovi</name>
    <dbReference type="NCBI Taxonomy" id="2316207"/>
    <lineage>
        <taxon>Bacteria</taxon>
        <taxon>Bacillati</taxon>
        <taxon>Actinomycetota</taxon>
        <taxon>Actinomycetes</taxon>
        <taxon>Streptosporangiales</taxon>
        <taxon>Streptosporangiaceae</taxon>
        <taxon>Nonomuraea</taxon>
    </lineage>
</organism>
<keyword evidence="8" id="KW-1185">Reference proteome</keyword>
<evidence type="ECO:0000313" key="7">
    <source>
        <dbReference type="EMBL" id="MFD1933951.1"/>
    </source>
</evidence>
<comment type="caution">
    <text evidence="7">The sequence shown here is derived from an EMBL/GenBank/DDBJ whole genome shotgun (WGS) entry which is preliminary data.</text>
</comment>
<dbReference type="Proteomes" id="UP001597368">
    <property type="component" value="Unassembled WGS sequence"/>
</dbReference>
<dbReference type="PROSITE" id="PS50931">
    <property type="entry name" value="HTH_LYSR"/>
    <property type="match status" value="1"/>
</dbReference>
<dbReference type="Pfam" id="PF00126">
    <property type="entry name" value="HTH_1"/>
    <property type="match status" value="1"/>
</dbReference>
<feature type="domain" description="HTH lysR-type" evidence="6">
    <location>
        <begin position="6"/>
        <end position="61"/>
    </location>
</feature>
<keyword evidence="2" id="KW-0805">Transcription regulation</keyword>
<dbReference type="InterPro" id="IPR036390">
    <property type="entry name" value="WH_DNA-bd_sf"/>
</dbReference>
<evidence type="ECO:0000256" key="2">
    <source>
        <dbReference type="ARBA" id="ARBA00023015"/>
    </source>
</evidence>
<dbReference type="Gene3D" id="3.40.190.10">
    <property type="entry name" value="Periplasmic binding protein-like II"/>
    <property type="match status" value="2"/>
</dbReference>
<dbReference type="SUPFAM" id="SSF53850">
    <property type="entry name" value="Periplasmic binding protein-like II"/>
    <property type="match status" value="1"/>
</dbReference>
<dbReference type="PRINTS" id="PR00039">
    <property type="entry name" value="HTHLYSR"/>
</dbReference>
<keyword evidence="5" id="KW-1133">Transmembrane helix</keyword>
<comment type="similarity">
    <text evidence="1">Belongs to the LysR transcriptional regulatory family.</text>
</comment>
<protein>
    <submittedName>
        <fullName evidence="7">LysR family transcriptional regulator</fullName>
    </submittedName>
</protein>
<reference evidence="8" key="1">
    <citation type="journal article" date="2019" name="Int. J. Syst. Evol. Microbiol.">
        <title>The Global Catalogue of Microorganisms (GCM) 10K type strain sequencing project: providing services to taxonomists for standard genome sequencing and annotation.</title>
        <authorList>
            <consortium name="The Broad Institute Genomics Platform"/>
            <consortium name="The Broad Institute Genome Sequencing Center for Infectious Disease"/>
            <person name="Wu L."/>
            <person name="Ma J."/>
        </authorList>
    </citation>
    <scope>NUCLEOTIDE SEQUENCE [LARGE SCALE GENOMIC DNA]</scope>
    <source>
        <strain evidence="8">ICMP 6774ER</strain>
    </source>
</reference>
<evidence type="ECO:0000313" key="8">
    <source>
        <dbReference type="Proteomes" id="UP001597368"/>
    </source>
</evidence>
<keyword evidence="5" id="KW-0812">Transmembrane</keyword>
<dbReference type="InterPro" id="IPR005119">
    <property type="entry name" value="LysR_subst-bd"/>
</dbReference>
<evidence type="ECO:0000256" key="1">
    <source>
        <dbReference type="ARBA" id="ARBA00009437"/>
    </source>
</evidence>
<dbReference type="CDD" id="cd08414">
    <property type="entry name" value="PBP2_LTTR_aromatics_like"/>
    <property type="match status" value="1"/>
</dbReference>
<evidence type="ECO:0000256" key="5">
    <source>
        <dbReference type="SAM" id="Phobius"/>
    </source>
</evidence>
<evidence type="ECO:0000256" key="4">
    <source>
        <dbReference type="ARBA" id="ARBA00023163"/>
    </source>
</evidence>
<keyword evidence="5" id="KW-0472">Membrane</keyword>
<keyword evidence="3" id="KW-0238">DNA-binding</keyword>
<gene>
    <name evidence="7" type="ORF">ACFSKW_21025</name>
</gene>
<dbReference type="Pfam" id="PF03466">
    <property type="entry name" value="LysR_substrate"/>
    <property type="match status" value="1"/>
</dbReference>